<name>A0A7T7MA35_9ACTO</name>
<evidence type="ECO:0000256" key="1">
    <source>
        <dbReference type="SAM" id="MobiDB-lite"/>
    </source>
</evidence>
<feature type="region of interest" description="Disordered" evidence="1">
    <location>
        <begin position="1"/>
        <end position="24"/>
    </location>
</feature>
<accession>A0A7T7MA35</accession>
<keyword evidence="3" id="KW-1185">Reference proteome</keyword>
<proteinExistence type="predicted"/>
<sequence>MTALTHPAPQRPRSRSELRHRTQAGTLRRIRRDVYAPHDVDAPTHQRHQWIRDALVAAVGNQQLDGVVAWEAAAIMHGGRTLYEPATVDLVVDWHPNGLRRRRGAPERTASRALGPLDRRLALSARPLVRHTYELAAQDVVELEGCRVTSLLRTTEDCARFLTPERALAVVDSLFAVAAGAGSRPWDRREQVNALAHGFRQCLLERLSERPRQRGVRQARAVVAAATPWSQSVWETEVRRLCLVSGIRAPEPQMPVRTGAGTRYVDNGWWEARRGHETDGEVKLVGDRALALERITDRDLEIEAAGVRLLHSSPAEVQQGAELVEALREFLPVTLCEERPVLALMTKQERRRAGYF</sequence>
<dbReference type="KEGG" id="awe:JG540_01690"/>
<protein>
    <recommendedName>
        <fullName evidence="4">Transcriptional regulator, AbiEi antitoxin, Type IV TA system</fullName>
    </recommendedName>
</protein>
<evidence type="ECO:0008006" key="4">
    <source>
        <dbReference type="Google" id="ProtNLM"/>
    </source>
</evidence>
<evidence type="ECO:0000313" key="2">
    <source>
        <dbReference type="EMBL" id="QQM67628.1"/>
    </source>
</evidence>
<dbReference type="AlphaFoldDB" id="A0A7T7MA35"/>
<dbReference type="Proteomes" id="UP000595895">
    <property type="component" value="Chromosome"/>
</dbReference>
<organism evidence="2 3">
    <name type="scientific">Actinomyces weissii</name>
    <dbReference type="NCBI Taxonomy" id="675090"/>
    <lineage>
        <taxon>Bacteria</taxon>
        <taxon>Bacillati</taxon>
        <taxon>Actinomycetota</taxon>
        <taxon>Actinomycetes</taxon>
        <taxon>Actinomycetales</taxon>
        <taxon>Actinomycetaceae</taxon>
        <taxon>Actinomyces</taxon>
    </lineage>
</organism>
<dbReference type="RefSeq" id="WP_200276364.1">
    <property type="nucleotide sequence ID" value="NZ_CP066802.1"/>
</dbReference>
<evidence type="ECO:0000313" key="3">
    <source>
        <dbReference type="Proteomes" id="UP000595895"/>
    </source>
</evidence>
<dbReference type="EMBL" id="CP066802">
    <property type="protein sequence ID" value="QQM67628.1"/>
    <property type="molecule type" value="Genomic_DNA"/>
</dbReference>
<gene>
    <name evidence="2" type="ORF">JG540_01690</name>
</gene>
<reference evidence="2 3" key="1">
    <citation type="submission" date="2020-12" db="EMBL/GenBank/DDBJ databases">
        <authorList>
            <person name="Zhou J."/>
        </authorList>
    </citation>
    <scope>NUCLEOTIDE SEQUENCE [LARGE SCALE GENOMIC DNA]</scope>
    <source>
        <strain evidence="2 3">CCUG 61299</strain>
    </source>
</reference>